<dbReference type="EMBL" id="CP017241">
    <property type="protein sequence ID" value="APO74580.1"/>
    <property type="molecule type" value="Genomic_DNA"/>
</dbReference>
<name>A0A1L5P342_RHIET</name>
<sequence>MNILQACAHPEIFAPWFKNRDTYVAWFAFLAALFGLPMTDEQLELYQKHTGRQEAPTEAQREAWLVIGRRGGKSFTMALIAVFLACFFDYRQYLAPGERATVLVIATDRRQARVILRYVRAMLDNIPLLKDMVERDTADSFDLDNSTTIEVGTASFRSTRGYTYAAVLCDELAFWRTDDAAEPDYAILDAIRPGMASIPTSMLLCASSPHARRGALWDAFKRFWSKDDAPLVWRAATREMNPTIPQSVVDRALERDQSSASAEYMAEFRSDIEDFVSLEVVEACVTTGVYERPRISGVRYRGFVDPSGGSNDSMTLAISHSEGRRVVLDCTREIKPPFSPEAVVDDFAKTLASYGIHEVEGDRYAGEWPREQFRKRGISYKLSEKIRSDLYRDLLPMLNSGTVDLLDDNRLVNQIVNLERRVSRGGKESIDHAPGGHDDLANAVAGALNASVKPVNTVVTMELWEALETGGRGYGR</sequence>
<evidence type="ECO:0000313" key="2">
    <source>
        <dbReference type="Proteomes" id="UP000185109"/>
    </source>
</evidence>
<organism evidence="1 2">
    <name type="scientific">Rhizobium etli 8C-3</name>
    <dbReference type="NCBI Taxonomy" id="538025"/>
    <lineage>
        <taxon>Bacteria</taxon>
        <taxon>Pseudomonadati</taxon>
        <taxon>Pseudomonadota</taxon>
        <taxon>Alphaproteobacteria</taxon>
        <taxon>Hyphomicrobiales</taxon>
        <taxon>Rhizobiaceae</taxon>
        <taxon>Rhizobium/Agrobacterium group</taxon>
        <taxon>Rhizobium</taxon>
    </lineage>
</organism>
<dbReference type="Gene3D" id="3.30.420.240">
    <property type="match status" value="1"/>
</dbReference>
<evidence type="ECO:0000313" key="1">
    <source>
        <dbReference type="EMBL" id="APO74580.1"/>
    </source>
</evidence>
<evidence type="ECO:0008006" key="3">
    <source>
        <dbReference type="Google" id="ProtNLM"/>
    </source>
</evidence>
<dbReference type="AlphaFoldDB" id="A0A1L5P342"/>
<dbReference type="Proteomes" id="UP000185109">
    <property type="component" value="Chromosome"/>
</dbReference>
<dbReference type="InterPro" id="IPR027417">
    <property type="entry name" value="P-loop_NTPase"/>
</dbReference>
<dbReference type="Pfam" id="PF03237">
    <property type="entry name" value="Terminase_6N"/>
    <property type="match status" value="1"/>
</dbReference>
<proteinExistence type="predicted"/>
<gene>
    <name evidence="1" type="ORF">AM571_CH01759</name>
</gene>
<reference evidence="1 2" key="1">
    <citation type="submission" date="2016-09" db="EMBL/GenBank/DDBJ databases">
        <title>The complete genome sequences of Rhizobium gallicum, symbiovars gallicum and phaseoli, symbionts associated to common bean (Phaseolus vulgaris).</title>
        <authorList>
            <person name="Bustos P."/>
            <person name="Santamaria R.I."/>
            <person name="Perez-Carrascal O.M."/>
            <person name="Juarez S."/>
            <person name="Lozano L."/>
            <person name="Martinez-Flores I."/>
            <person name="Martinez-Romero E."/>
            <person name="Cevallos M."/>
            <person name="Romero D."/>
            <person name="Davila G."/>
            <person name="Gonzalez V."/>
        </authorList>
    </citation>
    <scope>NUCLEOTIDE SEQUENCE [LARGE SCALE GENOMIC DNA]</scope>
    <source>
        <strain evidence="1 2">8C-3</strain>
    </source>
</reference>
<dbReference type="RefSeq" id="WP_074061073.1">
    <property type="nucleotide sequence ID" value="NZ_CP017241.1"/>
</dbReference>
<dbReference type="Gene3D" id="3.40.50.300">
    <property type="entry name" value="P-loop containing nucleotide triphosphate hydrolases"/>
    <property type="match status" value="1"/>
</dbReference>
<protein>
    <recommendedName>
        <fullName evidence="3">Phage terminase large subunit protein</fullName>
    </recommendedName>
</protein>
<accession>A0A1L5P342</accession>